<feature type="non-terminal residue" evidence="1">
    <location>
        <position position="1"/>
    </location>
</feature>
<dbReference type="Proteomes" id="UP001176940">
    <property type="component" value="Unassembled WGS sequence"/>
</dbReference>
<proteinExistence type="predicted"/>
<sequence>VASIPLNGIGHCKGSKKNPQRLAYSKSIKIRAAPESTNAMTEYNYKEQIKDIVPVYQIKGISKLFKLCLPKVQCFCDSLTSPPSERQFNALLMSVASLLANVCFPDPAPFLLKGPLVYTSDRPLLMHPMILFALAAAAWHWLLQFKSSVGIFSRSSENEYSWLRNLLESQDFGKIKPVYSCCISNNGFSRFCDEQERGRVNVTDVTDSLYDEELEHLSSTLGKENVVVVIDDLDDDGDAVKNTILCSQPKIKNLAQDLILVRSASPEEKKRRAKDGLKTVLH</sequence>
<dbReference type="EMBL" id="CAUEEQ010061966">
    <property type="protein sequence ID" value="CAJ0964617.1"/>
    <property type="molecule type" value="Genomic_DNA"/>
</dbReference>
<gene>
    <name evidence="1" type="ORF">RIMI_LOCUS19418521</name>
</gene>
<accession>A0ABN9ME97</accession>
<keyword evidence="2" id="KW-1185">Reference proteome</keyword>
<feature type="non-terminal residue" evidence="1">
    <location>
        <position position="282"/>
    </location>
</feature>
<reference evidence="1" key="1">
    <citation type="submission" date="2023-07" db="EMBL/GenBank/DDBJ databases">
        <authorList>
            <person name="Stuckert A."/>
        </authorList>
    </citation>
    <scope>NUCLEOTIDE SEQUENCE</scope>
</reference>
<evidence type="ECO:0000313" key="1">
    <source>
        <dbReference type="EMBL" id="CAJ0964617.1"/>
    </source>
</evidence>
<comment type="caution">
    <text evidence="1">The sequence shown here is derived from an EMBL/GenBank/DDBJ whole genome shotgun (WGS) entry which is preliminary data.</text>
</comment>
<protein>
    <submittedName>
        <fullName evidence="1">Uncharacterized protein</fullName>
    </submittedName>
</protein>
<name>A0ABN9ME97_9NEOB</name>
<evidence type="ECO:0000313" key="2">
    <source>
        <dbReference type="Proteomes" id="UP001176940"/>
    </source>
</evidence>
<organism evidence="1 2">
    <name type="scientific">Ranitomeya imitator</name>
    <name type="common">mimic poison frog</name>
    <dbReference type="NCBI Taxonomy" id="111125"/>
    <lineage>
        <taxon>Eukaryota</taxon>
        <taxon>Metazoa</taxon>
        <taxon>Chordata</taxon>
        <taxon>Craniata</taxon>
        <taxon>Vertebrata</taxon>
        <taxon>Euteleostomi</taxon>
        <taxon>Amphibia</taxon>
        <taxon>Batrachia</taxon>
        <taxon>Anura</taxon>
        <taxon>Neobatrachia</taxon>
        <taxon>Hyloidea</taxon>
        <taxon>Dendrobatidae</taxon>
        <taxon>Dendrobatinae</taxon>
        <taxon>Ranitomeya</taxon>
    </lineage>
</organism>